<dbReference type="InterPro" id="IPR045851">
    <property type="entry name" value="AMP-bd_C_sf"/>
</dbReference>
<keyword evidence="2 5" id="KW-0436">Ligase</keyword>
<dbReference type="Pfam" id="PF13193">
    <property type="entry name" value="AMP-binding_C"/>
    <property type="match status" value="1"/>
</dbReference>
<dbReference type="Gene3D" id="3.30.300.30">
    <property type="match status" value="1"/>
</dbReference>
<dbReference type="Proteomes" id="UP000293912">
    <property type="component" value="Chromosome"/>
</dbReference>
<dbReference type="InterPro" id="IPR020845">
    <property type="entry name" value="AMP-binding_CS"/>
</dbReference>
<dbReference type="PANTHER" id="PTHR43201:SF5">
    <property type="entry name" value="MEDIUM-CHAIN ACYL-COA LIGASE ACSF2, MITOCHONDRIAL"/>
    <property type="match status" value="1"/>
</dbReference>
<dbReference type="PANTHER" id="PTHR43201">
    <property type="entry name" value="ACYL-COA SYNTHETASE"/>
    <property type="match status" value="1"/>
</dbReference>
<feature type="domain" description="AMP-binding enzyme C-terminal" evidence="4">
    <location>
        <begin position="421"/>
        <end position="499"/>
    </location>
</feature>
<keyword evidence="6" id="KW-1185">Reference proteome</keyword>
<gene>
    <name evidence="5" type="ORF">HPF_01620</name>
</gene>
<dbReference type="PROSITE" id="PS00455">
    <property type="entry name" value="AMP_BINDING"/>
    <property type="match status" value="1"/>
</dbReference>
<sequence>MFTPDAPALPARSLPGLLHGLVQTQPDAPAIRWLDTATDTRSDWSFARLNAVADTLARCFMVLGVLPGDRVAWLGLNHPALIAALFALGRLEAVLVPLNTRLAVAEWSAVLDDCTPKLLVHDTSFNEAAGVLCDGPGRPVDLTLDHLLACAPSTLLPEAPTEALDRPALLVYTSGTTGTPKAAVHTQGNLLANMAIAAQVQGLTAEDTVLTVLPLFHVGGLCIQTLPALSVGATVLLHSRFDPTATLRAIAEERPSLTLQVPATLQALTAHPGWTATELSCLRTVWAGSSVLPPEPLKAFMARGVPVSNVYGSTETGPFSIALPPEHAATHLGSCGWPAPGVDIRLLGFDGRPAPAGQVGEIAVRAPNVVATYWPDRPALDADGFFHSGDLAQQAADGSFTVVGRAKDMIISGGENIYPAEIENLIATHPAVAECSVVGQADARWGEVAVAVVVLRDASAAAEGWDAPLRAFLDGRLARYKWPRRWVRLEALPRTALGKVQKAALKALLETPPAN</sequence>
<dbReference type="EC" id="6.2.1.3" evidence="5"/>
<dbReference type="FunFam" id="3.30.300.30:FF:000008">
    <property type="entry name" value="2,3-dihydroxybenzoate-AMP ligase"/>
    <property type="match status" value="1"/>
</dbReference>
<dbReference type="InterPro" id="IPR000873">
    <property type="entry name" value="AMP-dep_synth/lig_dom"/>
</dbReference>
<dbReference type="GO" id="GO:0004467">
    <property type="term" value="F:long-chain fatty acid-CoA ligase activity"/>
    <property type="evidence" value="ECO:0007669"/>
    <property type="project" value="UniProtKB-EC"/>
</dbReference>
<comment type="similarity">
    <text evidence="1">Belongs to the ATP-dependent AMP-binding enzyme family.</text>
</comment>
<dbReference type="Pfam" id="PF00501">
    <property type="entry name" value="AMP-binding"/>
    <property type="match status" value="1"/>
</dbReference>
<dbReference type="KEGG" id="hpse:HPF_01620"/>
<dbReference type="AlphaFoldDB" id="A0A4P6WV44"/>
<evidence type="ECO:0000256" key="1">
    <source>
        <dbReference type="ARBA" id="ARBA00006432"/>
    </source>
</evidence>
<evidence type="ECO:0000259" key="3">
    <source>
        <dbReference type="Pfam" id="PF00501"/>
    </source>
</evidence>
<evidence type="ECO:0000256" key="2">
    <source>
        <dbReference type="ARBA" id="ARBA00022598"/>
    </source>
</evidence>
<dbReference type="InterPro" id="IPR025110">
    <property type="entry name" value="AMP-bd_C"/>
</dbReference>
<evidence type="ECO:0000313" key="5">
    <source>
        <dbReference type="EMBL" id="QBM26359.1"/>
    </source>
</evidence>
<dbReference type="InterPro" id="IPR042099">
    <property type="entry name" value="ANL_N_sf"/>
</dbReference>
<protein>
    <submittedName>
        <fullName evidence="5">Long-chain-fatty-acid--CoA ligase FadD13</fullName>
        <ecNumber evidence="5">6.2.1.3</ecNumber>
    </submittedName>
</protein>
<evidence type="ECO:0000313" key="6">
    <source>
        <dbReference type="Proteomes" id="UP000293912"/>
    </source>
</evidence>
<organism evidence="5 6">
    <name type="scientific">Hydrogenophaga pseudoflava</name>
    <name type="common">Pseudomonas carboxydoflava</name>
    <dbReference type="NCBI Taxonomy" id="47421"/>
    <lineage>
        <taxon>Bacteria</taxon>
        <taxon>Pseudomonadati</taxon>
        <taxon>Pseudomonadota</taxon>
        <taxon>Betaproteobacteria</taxon>
        <taxon>Burkholderiales</taxon>
        <taxon>Comamonadaceae</taxon>
        <taxon>Hydrogenophaga</taxon>
    </lineage>
</organism>
<name>A0A4P6WV44_HYDPS</name>
<proteinExistence type="inferred from homology"/>
<evidence type="ECO:0000259" key="4">
    <source>
        <dbReference type="Pfam" id="PF13193"/>
    </source>
</evidence>
<dbReference type="Gene3D" id="3.40.50.12780">
    <property type="entry name" value="N-terminal domain of ligase-like"/>
    <property type="match status" value="1"/>
</dbReference>
<dbReference type="EMBL" id="CP037867">
    <property type="protein sequence ID" value="QBM26359.1"/>
    <property type="molecule type" value="Genomic_DNA"/>
</dbReference>
<reference evidence="5 6" key="1">
    <citation type="submission" date="2019-03" db="EMBL/GenBank/DDBJ databases">
        <authorList>
            <person name="Sebastian G."/>
            <person name="Baumann P."/>
            <person name="Ruckert C."/>
            <person name="Kalinowski J."/>
            <person name="Nebel B."/>
            <person name="Takors R."/>
            <person name="Blombach B."/>
        </authorList>
    </citation>
    <scope>NUCLEOTIDE SEQUENCE [LARGE SCALE GENOMIC DNA]</scope>
    <source>
        <strain evidence="5 6">DSM 1084</strain>
    </source>
</reference>
<dbReference type="SUPFAM" id="SSF56801">
    <property type="entry name" value="Acetyl-CoA synthetase-like"/>
    <property type="match status" value="1"/>
</dbReference>
<dbReference type="RefSeq" id="WP_133155567.1">
    <property type="nucleotide sequence ID" value="NZ_CP037867.1"/>
</dbReference>
<dbReference type="GO" id="GO:0031956">
    <property type="term" value="F:medium-chain fatty acid-CoA ligase activity"/>
    <property type="evidence" value="ECO:0007669"/>
    <property type="project" value="TreeGrafter"/>
</dbReference>
<accession>A0A4P6WV44</accession>
<feature type="domain" description="AMP-dependent synthetase/ligase" evidence="3">
    <location>
        <begin position="23"/>
        <end position="374"/>
    </location>
</feature>